<proteinExistence type="inferred from homology"/>
<dbReference type="InterPro" id="IPR014729">
    <property type="entry name" value="Rossmann-like_a/b/a_fold"/>
</dbReference>
<organism evidence="3 4">
    <name type="scientific">Poritiphilus flavus</name>
    <dbReference type="NCBI Taxonomy" id="2697053"/>
    <lineage>
        <taxon>Bacteria</taxon>
        <taxon>Pseudomonadati</taxon>
        <taxon>Bacteroidota</taxon>
        <taxon>Flavobacteriia</taxon>
        <taxon>Flavobacteriales</taxon>
        <taxon>Flavobacteriaceae</taxon>
        <taxon>Poritiphilus</taxon>
    </lineage>
</organism>
<comment type="similarity">
    <text evidence="1">Belongs to the universal stress protein A family.</text>
</comment>
<dbReference type="SUPFAM" id="SSF52402">
    <property type="entry name" value="Adenine nucleotide alpha hydrolases-like"/>
    <property type="match status" value="2"/>
</dbReference>
<dbReference type="CDD" id="cd00293">
    <property type="entry name" value="USP-like"/>
    <property type="match status" value="2"/>
</dbReference>
<evidence type="ECO:0000313" key="3">
    <source>
        <dbReference type="EMBL" id="NAS14457.1"/>
    </source>
</evidence>
<sequence>MKRILIPTDFSSNAWNAICYAMEMFSQEECQFYLLHTYTPAFYRMDYVFGGPAVSAVPDYGVDISVEGLETTLEEIKKAYNNPKHKFEIISAFNLLADEIVDVCREKEIDLVVMGTQGATGAKEIFLGSNTVYVLRKAETAVLAIPEKCKFKEIKNMLFPTGYWTKYNKHEIQRIADLAKSQRSEITLLHIKEEFELNESQIANQKHLLECLKDVPVTQREVENTLMPKAILDFIEENDFGLLTMMNRKHSFMERLLWRQNVDQIGFQVKIPFLVIRDTAQVSKDTRQFYAVDKHS</sequence>
<dbReference type="PRINTS" id="PR01438">
    <property type="entry name" value="UNVRSLSTRESS"/>
</dbReference>
<protein>
    <submittedName>
        <fullName evidence="3">Universal stress protein</fullName>
    </submittedName>
</protein>
<dbReference type="EMBL" id="WXYO01000011">
    <property type="protein sequence ID" value="NAS14457.1"/>
    <property type="molecule type" value="Genomic_DNA"/>
</dbReference>
<feature type="domain" description="UspA" evidence="2">
    <location>
        <begin position="1"/>
        <end position="146"/>
    </location>
</feature>
<dbReference type="InterPro" id="IPR006015">
    <property type="entry name" value="Universal_stress_UspA"/>
</dbReference>
<comment type="caution">
    <text evidence="3">The sequence shown here is derived from an EMBL/GenBank/DDBJ whole genome shotgun (WGS) entry which is preliminary data.</text>
</comment>
<reference evidence="3 4" key="1">
    <citation type="submission" date="2020-01" db="EMBL/GenBank/DDBJ databases">
        <title>Bacteria diversity of Porities sp.</title>
        <authorList>
            <person name="Wang G."/>
        </authorList>
    </citation>
    <scope>NUCLEOTIDE SEQUENCE [LARGE SCALE GENOMIC DNA]</scope>
    <source>
        <strain evidence="3 4">R33</strain>
    </source>
</reference>
<evidence type="ECO:0000259" key="2">
    <source>
        <dbReference type="Pfam" id="PF00582"/>
    </source>
</evidence>
<evidence type="ECO:0000313" key="4">
    <source>
        <dbReference type="Proteomes" id="UP000475249"/>
    </source>
</evidence>
<name>A0A6L9EI43_9FLAO</name>
<dbReference type="Gene3D" id="3.40.50.620">
    <property type="entry name" value="HUPs"/>
    <property type="match status" value="2"/>
</dbReference>
<dbReference type="AlphaFoldDB" id="A0A6L9EI43"/>
<gene>
    <name evidence="3" type="ORF">GTQ38_20770</name>
</gene>
<dbReference type="InterPro" id="IPR006016">
    <property type="entry name" value="UspA"/>
</dbReference>
<dbReference type="RefSeq" id="WP_161437505.1">
    <property type="nucleotide sequence ID" value="NZ_WXYO01000011.1"/>
</dbReference>
<keyword evidence="4" id="KW-1185">Reference proteome</keyword>
<dbReference type="PANTHER" id="PTHR46268:SF6">
    <property type="entry name" value="UNIVERSAL STRESS PROTEIN UP12"/>
    <property type="match status" value="1"/>
</dbReference>
<dbReference type="PANTHER" id="PTHR46268">
    <property type="entry name" value="STRESS RESPONSE PROTEIN NHAX"/>
    <property type="match status" value="1"/>
</dbReference>
<dbReference type="Proteomes" id="UP000475249">
    <property type="component" value="Unassembled WGS sequence"/>
</dbReference>
<dbReference type="Pfam" id="PF00582">
    <property type="entry name" value="Usp"/>
    <property type="match status" value="1"/>
</dbReference>
<accession>A0A6L9EI43</accession>
<evidence type="ECO:0000256" key="1">
    <source>
        <dbReference type="ARBA" id="ARBA00008791"/>
    </source>
</evidence>